<protein>
    <recommendedName>
        <fullName evidence="3">FAD dependent oxidoreductase domain-containing protein</fullName>
    </recommendedName>
</protein>
<evidence type="ECO:0000313" key="1">
    <source>
        <dbReference type="EnsemblProtists" id="EOD31134"/>
    </source>
</evidence>
<dbReference type="PANTHER" id="PTHR16128:SF5">
    <property type="entry name" value="FAD_NAD(P)-BINDING OXIDOREDUCTASE FAMILY PROTEIN"/>
    <property type="match status" value="1"/>
</dbReference>
<dbReference type="AlphaFoldDB" id="A0A0D3K5U9"/>
<dbReference type="EnsemblProtists" id="EOD31134">
    <property type="protein sequence ID" value="EOD31134"/>
    <property type="gene ID" value="EMIHUDRAFT_99357"/>
</dbReference>
<reference evidence="2" key="1">
    <citation type="journal article" date="2013" name="Nature">
        <title>Pan genome of the phytoplankton Emiliania underpins its global distribution.</title>
        <authorList>
            <person name="Read B.A."/>
            <person name="Kegel J."/>
            <person name="Klute M.J."/>
            <person name="Kuo A."/>
            <person name="Lefebvre S.C."/>
            <person name="Maumus F."/>
            <person name="Mayer C."/>
            <person name="Miller J."/>
            <person name="Monier A."/>
            <person name="Salamov A."/>
            <person name="Young J."/>
            <person name="Aguilar M."/>
            <person name="Claverie J.M."/>
            <person name="Frickenhaus S."/>
            <person name="Gonzalez K."/>
            <person name="Herman E.K."/>
            <person name="Lin Y.C."/>
            <person name="Napier J."/>
            <person name="Ogata H."/>
            <person name="Sarno A.F."/>
            <person name="Shmutz J."/>
            <person name="Schroeder D."/>
            <person name="de Vargas C."/>
            <person name="Verret F."/>
            <person name="von Dassow P."/>
            <person name="Valentin K."/>
            <person name="Van de Peer Y."/>
            <person name="Wheeler G."/>
            <person name="Dacks J.B."/>
            <person name="Delwiche C.F."/>
            <person name="Dyhrman S.T."/>
            <person name="Glockner G."/>
            <person name="John U."/>
            <person name="Richards T."/>
            <person name="Worden A.Z."/>
            <person name="Zhang X."/>
            <person name="Grigoriev I.V."/>
            <person name="Allen A.E."/>
            <person name="Bidle K."/>
            <person name="Borodovsky M."/>
            <person name="Bowler C."/>
            <person name="Brownlee C."/>
            <person name="Cock J.M."/>
            <person name="Elias M."/>
            <person name="Gladyshev V.N."/>
            <person name="Groth M."/>
            <person name="Guda C."/>
            <person name="Hadaegh A."/>
            <person name="Iglesias-Rodriguez M.D."/>
            <person name="Jenkins J."/>
            <person name="Jones B.M."/>
            <person name="Lawson T."/>
            <person name="Leese F."/>
            <person name="Lindquist E."/>
            <person name="Lobanov A."/>
            <person name="Lomsadze A."/>
            <person name="Malik S.B."/>
            <person name="Marsh M.E."/>
            <person name="Mackinder L."/>
            <person name="Mock T."/>
            <person name="Mueller-Roeber B."/>
            <person name="Pagarete A."/>
            <person name="Parker M."/>
            <person name="Probert I."/>
            <person name="Quesneville H."/>
            <person name="Raines C."/>
            <person name="Rensing S.A."/>
            <person name="Riano-Pachon D.M."/>
            <person name="Richier S."/>
            <person name="Rokitta S."/>
            <person name="Shiraiwa Y."/>
            <person name="Soanes D.M."/>
            <person name="van der Giezen M."/>
            <person name="Wahlund T.M."/>
            <person name="Williams B."/>
            <person name="Wilson W."/>
            <person name="Wolfe G."/>
            <person name="Wurch L.L."/>
        </authorList>
    </citation>
    <scope>NUCLEOTIDE SEQUENCE</scope>
</reference>
<evidence type="ECO:0000313" key="2">
    <source>
        <dbReference type="Proteomes" id="UP000013827"/>
    </source>
</evidence>
<dbReference type="InterPro" id="IPR036188">
    <property type="entry name" value="FAD/NAD-bd_sf"/>
</dbReference>
<dbReference type="PaxDb" id="2903-EOD31134"/>
<dbReference type="Gene3D" id="3.50.50.60">
    <property type="entry name" value="FAD/NAD(P)-binding domain"/>
    <property type="match status" value="1"/>
</dbReference>
<accession>A0A0D3K5U9</accession>
<dbReference type="RefSeq" id="XP_005783563.1">
    <property type="nucleotide sequence ID" value="XM_005783506.1"/>
</dbReference>
<dbReference type="KEGG" id="ehx:EMIHUDRAFT_99357"/>
<evidence type="ECO:0008006" key="3">
    <source>
        <dbReference type="Google" id="ProtNLM"/>
    </source>
</evidence>
<dbReference type="HOGENOM" id="CLU_840548_0_0_1"/>
<dbReference type="PANTHER" id="PTHR16128">
    <property type="entry name" value="FAD/NAD(P)-BINDING OXIDOREDUCTASE FAMILY PROTEIN"/>
    <property type="match status" value="1"/>
</dbReference>
<proteinExistence type="predicted"/>
<dbReference type="SUPFAM" id="SSF51905">
    <property type="entry name" value="FAD/NAD(P)-binding domain"/>
    <property type="match status" value="1"/>
</dbReference>
<dbReference type="GeneID" id="17276407"/>
<dbReference type="Gene3D" id="3.90.660.10">
    <property type="match status" value="1"/>
</dbReference>
<sequence length="331" mass="33242">MNRVAIVGAGVSGSLAALVLRSRHPTASLTVLDADVGGKLAGRHLDPTFQFIRASKTLRTVQLQSVLGMLEAEGMMARWEGRFGLLGRKGGQFLPREALANTEMGQAMRKEAEGRGSPTEGGESEVSGNLDFCGLLRPGDAPLLVGSPSSATLCASICAAAGAEVRLGARVTAARHSPTRGCWELQIAGGGGGGGGDGGGGGGGGAEGGGISSFDALVLAVPDTALGAAAAWERSPPPSLLLRGTTGESCEQVSLLLAPFLGGEHLRPLSATATLWSDASASDSLHHPHECVSLPAWRLAIAGEFVKEAASPLEAAALSGLAAGEAVAAAL</sequence>
<keyword evidence="2" id="KW-1185">Reference proteome</keyword>
<reference evidence="1" key="2">
    <citation type="submission" date="2024-10" db="UniProtKB">
        <authorList>
            <consortium name="EnsemblProtists"/>
        </authorList>
    </citation>
    <scope>IDENTIFICATION</scope>
</reference>
<name>A0A0D3K5U9_EMIH1</name>
<dbReference type="Proteomes" id="UP000013827">
    <property type="component" value="Unassembled WGS sequence"/>
</dbReference>
<organism evidence="1 2">
    <name type="scientific">Emiliania huxleyi (strain CCMP1516)</name>
    <dbReference type="NCBI Taxonomy" id="280463"/>
    <lineage>
        <taxon>Eukaryota</taxon>
        <taxon>Haptista</taxon>
        <taxon>Haptophyta</taxon>
        <taxon>Prymnesiophyceae</taxon>
        <taxon>Isochrysidales</taxon>
        <taxon>Noelaerhabdaceae</taxon>
        <taxon>Emiliania</taxon>
    </lineage>
</organism>